<keyword evidence="2" id="KW-0240">DNA-directed RNA polymerase</keyword>
<keyword evidence="1" id="KW-1133">Transmembrane helix</keyword>
<evidence type="ECO:0000256" key="1">
    <source>
        <dbReference type="SAM" id="Phobius"/>
    </source>
</evidence>
<evidence type="ECO:0000313" key="3">
    <source>
        <dbReference type="Proteomes" id="UP000574133"/>
    </source>
</evidence>
<evidence type="ECO:0000313" key="2">
    <source>
        <dbReference type="EMBL" id="MBB6679564.1"/>
    </source>
</evidence>
<reference evidence="2 3" key="1">
    <citation type="submission" date="2020-08" db="EMBL/GenBank/DDBJ databases">
        <title>Cohnella phylogeny.</title>
        <authorList>
            <person name="Dunlap C."/>
        </authorList>
    </citation>
    <scope>NUCLEOTIDE SEQUENCE [LARGE SCALE GENOMIC DNA]</scope>
    <source>
        <strain evidence="2 3">DSM 103658</strain>
    </source>
</reference>
<keyword evidence="3" id="KW-1185">Reference proteome</keyword>
<name>A0A841TE55_9BACL</name>
<organism evidence="2 3">
    <name type="scientific">Cohnella lubricantis</name>
    <dbReference type="NCBI Taxonomy" id="2163172"/>
    <lineage>
        <taxon>Bacteria</taxon>
        <taxon>Bacillati</taxon>
        <taxon>Bacillota</taxon>
        <taxon>Bacilli</taxon>
        <taxon>Bacillales</taxon>
        <taxon>Paenibacillaceae</taxon>
        <taxon>Cohnella</taxon>
    </lineage>
</organism>
<gene>
    <name evidence="2" type="ORF">H4Q31_19975</name>
</gene>
<dbReference type="Pfam" id="PF11772">
    <property type="entry name" value="EpuA"/>
    <property type="match status" value="1"/>
</dbReference>
<protein>
    <submittedName>
        <fullName evidence="2">DNA-directed RNA polymerase subunit beta</fullName>
    </submittedName>
</protein>
<sequence>MVTASTRPPVRKNRSAGRLTGQIIWTFIKILIIPILCVAALILGMAIGYVVLGKGELADVFDMHTWRHMYDLVFADS</sequence>
<dbReference type="GO" id="GO:0000428">
    <property type="term" value="C:DNA-directed RNA polymerase complex"/>
    <property type="evidence" value="ECO:0007669"/>
    <property type="project" value="UniProtKB-KW"/>
</dbReference>
<comment type="caution">
    <text evidence="2">The sequence shown here is derived from an EMBL/GenBank/DDBJ whole genome shotgun (WGS) entry which is preliminary data.</text>
</comment>
<keyword evidence="2" id="KW-0804">Transcription</keyword>
<feature type="transmembrane region" description="Helical" evidence="1">
    <location>
        <begin position="23"/>
        <end position="52"/>
    </location>
</feature>
<keyword evidence="1" id="KW-0812">Transmembrane</keyword>
<dbReference type="AlphaFoldDB" id="A0A841TE55"/>
<dbReference type="InterPro" id="IPR024596">
    <property type="entry name" value="RNApol_su_b/EpuA"/>
</dbReference>
<dbReference type="EMBL" id="JACJVN010000093">
    <property type="protein sequence ID" value="MBB6679564.1"/>
    <property type="molecule type" value="Genomic_DNA"/>
</dbReference>
<proteinExistence type="predicted"/>
<dbReference type="Proteomes" id="UP000574133">
    <property type="component" value="Unassembled WGS sequence"/>
</dbReference>
<accession>A0A841TE55</accession>
<keyword evidence="1" id="KW-0472">Membrane</keyword>